<dbReference type="InterPro" id="IPR011051">
    <property type="entry name" value="RmlC_Cupin_sf"/>
</dbReference>
<dbReference type="CDD" id="cd02209">
    <property type="entry name" value="cupin_XRE_C"/>
    <property type="match status" value="1"/>
</dbReference>
<comment type="caution">
    <text evidence="3">The sequence shown here is derived from an EMBL/GenBank/DDBJ whole genome shotgun (WGS) entry which is preliminary data.</text>
</comment>
<dbReference type="Pfam" id="PF07883">
    <property type="entry name" value="Cupin_2"/>
    <property type="match status" value="1"/>
</dbReference>
<feature type="domain" description="Cupin type-2" evidence="2">
    <location>
        <begin position="36"/>
        <end position="99"/>
    </location>
</feature>
<name>A0A841FVF6_9ACTN</name>
<dbReference type="AlphaFoldDB" id="A0A841FVF6"/>
<sequence length="122" mass="12627">MYLSLNDAPSHQIGPTVGRNLATPSRGAKDVSVWTLTLQPGPGLPHKLTSEETFVLISGELTAETGGEKFLMSPGDAFIAQADTLFSISNTGDTPAVVTACALPGVQAILADGTLLPPPWAQ</sequence>
<protein>
    <submittedName>
        <fullName evidence="3">Mannose-6-phosphate isomerase-like protein (Cupin superfamily)</fullName>
    </submittedName>
</protein>
<proteinExistence type="predicted"/>
<evidence type="ECO:0000313" key="3">
    <source>
        <dbReference type="EMBL" id="MBB6037512.1"/>
    </source>
</evidence>
<organism evidence="3 4">
    <name type="scientific">Phytomonospora endophytica</name>
    <dbReference type="NCBI Taxonomy" id="714109"/>
    <lineage>
        <taxon>Bacteria</taxon>
        <taxon>Bacillati</taxon>
        <taxon>Actinomycetota</taxon>
        <taxon>Actinomycetes</taxon>
        <taxon>Micromonosporales</taxon>
        <taxon>Micromonosporaceae</taxon>
        <taxon>Phytomonospora</taxon>
    </lineage>
</organism>
<evidence type="ECO:0000313" key="4">
    <source>
        <dbReference type="Proteomes" id="UP000548476"/>
    </source>
</evidence>
<dbReference type="Proteomes" id="UP000548476">
    <property type="component" value="Unassembled WGS sequence"/>
</dbReference>
<accession>A0A841FVF6</accession>
<dbReference type="SUPFAM" id="SSF51182">
    <property type="entry name" value="RmlC-like cupins"/>
    <property type="match status" value="1"/>
</dbReference>
<dbReference type="RefSeq" id="WP_184790324.1">
    <property type="nucleotide sequence ID" value="NZ_BONT01000093.1"/>
</dbReference>
<dbReference type="EMBL" id="JACHGT010000012">
    <property type="protein sequence ID" value="MBB6037512.1"/>
    <property type="molecule type" value="Genomic_DNA"/>
</dbReference>
<keyword evidence="4" id="KW-1185">Reference proteome</keyword>
<dbReference type="GO" id="GO:0016853">
    <property type="term" value="F:isomerase activity"/>
    <property type="evidence" value="ECO:0007669"/>
    <property type="project" value="UniProtKB-KW"/>
</dbReference>
<dbReference type="Gene3D" id="2.60.120.10">
    <property type="entry name" value="Jelly Rolls"/>
    <property type="match status" value="1"/>
</dbReference>
<dbReference type="InterPro" id="IPR014710">
    <property type="entry name" value="RmlC-like_jellyroll"/>
</dbReference>
<gene>
    <name evidence="3" type="ORF">HNR73_005388</name>
</gene>
<keyword evidence="3" id="KW-0413">Isomerase</keyword>
<evidence type="ECO:0000256" key="1">
    <source>
        <dbReference type="SAM" id="MobiDB-lite"/>
    </source>
</evidence>
<dbReference type="InterPro" id="IPR013096">
    <property type="entry name" value="Cupin_2"/>
</dbReference>
<reference evidence="3 4" key="1">
    <citation type="submission" date="2020-08" db="EMBL/GenBank/DDBJ databases">
        <title>Genomic Encyclopedia of Type Strains, Phase IV (KMG-IV): sequencing the most valuable type-strain genomes for metagenomic binning, comparative biology and taxonomic classification.</title>
        <authorList>
            <person name="Goeker M."/>
        </authorList>
    </citation>
    <scope>NUCLEOTIDE SEQUENCE [LARGE SCALE GENOMIC DNA]</scope>
    <source>
        <strain evidence="3 4">YIM 65646</strain>
    </source>
</reference>
<evidence type="ECO:0000259" key="2">
    <source>
        <dbReference type="Pfam" id="PF07883"/>
    </source>
</evidence>
<feature type="region of interest" description="Disordered" evidence="1">
    <location>
        <begin position="1"/>
        <end position="25"/>
    </location>
</feature>